<evidence type="ECO:0000256" key="1">
    <source>
        <dbReference type="ARBA" id="ARBA00004141"/>
    </source>
</evidence>
<feature type="domain" description="ABC transmembrane type-1" evidence="10">
    <location>
        <begin position="66"/>
        <end position="359"/>
    </location>
</feature>
<keyword evidence="6 8" id="KW-0472">Membrane</keyword>
<organism evidence="13 15">
    <name type="scientific">Bursaphelenchus xylophilus</name>
    <name type="common">Pinewood nematode worm</name>
    <name type="synonym">Aphelenchoides xylophilus</name>
    <dbReference type="NCBI Taxonomy" id="6326"/>
    <lineage>
        <taxon>Eukaryota</taxon>
        <taxon>Metazoa</taxon>
        <taxon>Ecdysozoa</taxon>
        <taxon>Nematoda</taxon>
        <taxon>Chromadorea</taxon>
        <taxon>Rhabditida</taxon>
        <taxon>Tylenchina</taxon>
        <taxon>Tylenchomorpha</taxon>
        <taxon>Aphelenchoidea</taxon>
        <taxon>Aphelenchoididae</taxon>
        <taxon>Bursaphelenchus</taxon>
    </lineage>
</organism>
<dbReference type="Proteomes" id="UP000095284">
    <property type="component" value="Unplaced"/>
</dbReference>
<comment type="similarity">
    <text evidence="7">Belongs to the ABC transporter superfamily. ABCB family. Heavy Metal importer (TC 3.A.1.210) subfamily.</text>
</comment>
<reference evidence="15" key="1">
    <citation type="submission" date="2016-11" db="UniProtKB">
        <authorList>
            <consortium name="WormBaseParasite"/>
        </authorList>
    </citation>
    <scope>IDENTIFICATION</scope>
</reference>
<dbReference type="Pfam" id="PF00005">
    <property type="entry name" value="ABC_tran"/>
    <property type="match status" value="1"/>
</dbReference>
<evidence type="ECO:0000313" key="14">
    <source>
        <dbReference type="Proteomes" id="UP000659654"/>
    </source>
</evidence>
<sequence length="676" mass="77162">MISEFIILLLLVFLPVFVFKRLGNLHITFDLKKKYDEFKRGKNGIKLGLLTSNAWPNDRQLQIKVVACFGLMVFSRIMNIYIPLCGRWMVDDLTSHNKGFVWDMISMSFGFLCLQGGVYIDTIISTLETRLRSSVKKEMKLKINSDIYNRTLHLPYSYYTKKGNDYVFNIMTKGVEAATEFPEYIVFELIPVLVDLLAAFYFFSGSIDPVFAGVMLVIATIDLGISRFAVHWTSQRLGYGLSFFRDELSVKSMGVYSAENFENIKYFGNEEYELQIHNQIVEREIERDRDDKITGGSSRLITSLLRDCIKLVGTFFIALQRSSNDSKLSTGDYLLFTHYLQKFTNPIATVQGVSGQMRRFFLDVEPLYRLHKAPTELVEAADENNNEMEISGDLRIEHVSFSYPKSNLVLDDVSFEVPEGKTIALVGPSGSGKSTLIRLMFKLLEPSEGSILLNNVNINQLDVKKYRRAISIVPQDCTLLYTSVRTNIQYGRLSADDEAVNKAASLAQIGKVLRREDKEEKRRLAKRGQKEKEQTAQRNKWHFFYDDYDAYNESYDFLDEEEDERMAKIHKMSGGEKQRVAIARAILKNPKYLLLDEATSSLDSVTERQIQKALLEVAKGKTCVIVAHRLSTIAHADNIIVLKNGKVVEQGTHQNLLAKDGLYAEMWNLQQGSDLK</sequence>
<dbReference type="eggNOG" id="KOG0056">
    <property type="taxonomic scope" value="Eukaryota"/>
</dbReference>
<dbReference type="InterPro" id="IPR017871">
    <property type="entry name" value="ABC_transporter-like_CS"/>
</dbReference>
<reference evidence="12" key="2">
    <citation type="submission" date="2020-08" db="EMBL/GenBank/DDBJ databases">
        <authorList>
            <person name="Kikuchi T."/>
        </authorList>
    </citation>
    <scope>NUCLEOTIDE SEQUENCE</scope>
    <source>
        <strain evidence="11">Ka4C1</strain>
    </source>
</reference>
<dbReference type="PANTHER" id="PTHR24221:SF654">
    <property type="entry name" value="ATP-BINDING CASSETTE SUB-FAMILY B MEMBER 6"/>
    <property type="match status" value="1"/>
</dbReference>
<dbReference type="Proteomes" id="UP000582659">
    <property type="component" value="Unassembled WGS sequence"/>
</dbReference>
<evidence type="ECO:0000313" key="12">
    <source>
        <dbReference type="EMBL" id="CAG9125352.1"/>
    </source>
</evidence>
<dbReference type="EMBL" id="CAJFDI010000005">
    <property type="protein sequence ID" value="CAD5232641.1"/>
    <property type="molecule type" value="Genomic_DNA"/>
</dbReference>
<dbReference type="InterPro" id="IPR039421">
    <property type="entry name" value="Type_1_exporter"/>
</dbReference>
<evidence type="ECO:0000313" key="13">
    <source>
        <dbReference type="Proteomes" id="UP000095284"/>
    </source>
</evidence>
<dbReference type="Proteomes" id="UP000659654">
    <property type="component" value="Unassembled WGS sequence"/>
</dbReference>
<feature type="transmembrane region" description="Helical" evidence="8">
    <location>
        <begin position="104"/>
        <end position="127"/>
    </location>
</feature>
<keyword evidence="2 8" id="KW-0812">Transmembrane</keyword>
<evidence type="ECO:0000256" key="6">
    <source>
        <dbReference type="ARBA" id="ARBA00023136"/>
    </source>
</evidence>
<evidence type="ECO:0000256" key="8">
    <source>
        <dbReference type="SAM" id="Phobius"/>
    </source>
</evidence>
<dbReference type="PROSITE" id="PS50893">
    <property type="entry name" value="ABC_TRANSPORTER_2"/>
    <property type="match status" value="1"/>
</dbReference>
<dbReference type="InterPro" id="IPR036640">
    <property type="entry name" value="ABC1_TM_sf"/>
</dbReference>
<name>A0A1I7RMY2_BURXY</name>
<gene>
    <name evidence="11" type="ORF">BXYJ_LOCUS12732</name>
</gene>
<dbReference type="AlphaFoldDB" id="A0A1I7RMY2"/>
<dbReference type="GO" id="GO:0016020">
    <property type="term" value="C:membrane"/>
    <property type="evidence" value="ECO:0007669"/>
    <property type="project" value="UniProtKB-SubCell"/>
</dbReference>
<dbReference type="PROSITE" id="PS50929">
    <property type="entry name" value="ABC_TM1F"/>
    <property type="match status" value="1"/>
</dbReference>
<dbReference type="PROSITE" id="PS00211">
    <property type="entry name" value="ABC_TRANSPORTER_1"/>
    <property type="match status" value="1"/>
</dbReference>
<dbReference type="GO" id="GO:0005524">
    <property type="term" value="F:ATP binding"/>
    <property type="evidence" value="ECO:0007669"/>
    <property type="project" value="UniProtKB-KW"/>
</dbReference>
<dbReference type="Gene3D" id="3.40.50.300">
    <property type="entry name" value="P-loop containing nucleotide triphosphate hydrolases"/>
    <property type="match status" value="1"/>
</dbReference>
<evidence type="ECO:0000259" key="10">
    <source>
        <dbReference type="PROSITE" id="PS50929"/>
    </source>
</evidence>
<evidence type="ECO:0000313" key="15">
    <source>
        <dbReference type="WBParaSite" id="BXY_0206800.1"/>
    </source>
</evidence>
<dbReference type="Gene3D" id="1.20.1560.10">
    <property type="entry name" value="ABC transporter type 1, transmembrane domain"/>
    <property type="match status" value="1"/>
</dbReference>
<keyword evidence="3" id="KW-0547">Nucleotide-binding</keyword>
<feature type="transmembrane region" description="Helical" evidence="8">
    <location>
        <begin position="65"/>
        <end position="84"/>
    </location>
</feature>
<evidence type="ECO:0000256" key="4">
    <source>
        <dbReference type="ARBA" id="ARBA00022840"/>
    </source>
</evidence>
<feature type="domain" description="ABC transporter" evidence="9">
    <location>
        <begin position="394"/>
        <end position="669"/>
    </location>
</feature>
<evidence type="ECO:0000259" key="9">
    <source>
        <dbReference type="PROSITE" id="PS50893"/>
    </source>
</evidence>
<evidence type="ECO:0000256" key="3">
    <source>
        <dbReference type="ARBA" id="ARBA00022741"/>
    </source>
</evidence>
<dbReference type="SUPFAM" id="SSF52540">
    <property type="entry name" value="P-loop containing nucleoside triphosphate hydrolases"/>
    <property type="match status" value="1"/>
</dbReference>
<comment type="subcellular location">
    <subcellularLocation>
        <location evidence="1">Membrane</location>
        <topology evidence="1">Multi-pass membrane protein</topology>
    </subcellularLocation>
</comment>
<keyword evidence="5 8" id="KW-1133">Transmembrane helix</keyword>
<accession>A0A1I7RMY2</accession>
<dbReference type="SMART" id="SM00382">
    <property type="entry name" value="AAA"/>
    <property type="match status" value="1"/>
</dbReference>
<evidence type="ECO:0000256" key="2">
    <source>
        <dbReference type="ARBA" id="ARBA00022692"/>
    </source>
</evidence>
<dbReference type="EMBL" id="CAJFCV020000005">
    <property type="protein sequence ID" value="CAG9125352.1"/>
    <property type="molecule type" value="Genomic_DNA"/>
</dbReference>
<keyword evidence="4" id="KW-0067">ATP-binding</keyword>
<dbReference type="InterPro" id="IPR003593">
    <property type="entry name" value="AAA+_ATPase"/>
</dbReference>
<dbReference type="Pfam" id="PF00664">
    <property type="entry name" value="ABC_membrane"/>
    <property type="match status" value="1"/>
</dbReference>
<dbReference type="SMR" id="A0A1I7RMY2"/>
<evidence type="ECO:0000256" key="7">
    <source>
        <dbReference type="ARBA" id="ARBA00024363"/>
    </source>
</evidence>
<dbReference type="WBParaSite" id="BXY_0206800.1">
    <property type="protein sequence ID" value="BXY_0206800.1"/>
    <property type="gene ID" value="BXY_0206800"/>
</dbReference>
<protein>
    <submittedName>
        <fullName evidence="11">(pine wood nematode) hypothetical protein</fullName>
    </submittedName>
</protein>
<dbReference type="OrthoDB" id="6500128at2759"/>
<dbReference type="GO" id="GO:0140359">
    <property type="term" value="F:ABC-type transporter activity"/>
    <property type="evidence" value="ECO:0007669"/>
    <property type="project" value="InterPro"/>
</dbReference>
<dbReference type="PANTHER" id="PTHR24221">
    <property type="entry name" value="ATP-BINDING CASSETTE SUB-FAMILY B"/>
    <property type="match status" value="1"/>
</dbReference>
<keyword evidence="14" id="KW-1185">Reference proteome</keyword>
<proteinExistence type="inferred from homology"/>
<evidence type="ECO:0000313" key="11">
    <source>
        <dbReference type="EMBL" id="CAD5232641.1"/>
    </source>
</evidence>
<dbReference type="InterPro" id="IPR003439">
    <property type="entry name" value="ABC_transporter-like_ATP-bd"/>
</dbReference>
<dbReference type="SUPFAM" id="SSF90123">
    <property type="entry name" value="ABC transporter transmembrane region"/>
    <property type="match status" value="1"/>
</dbReference>
<dbReference type="InterPro" id="IPR011527">
    <property type="entry name" value="ABC1_TM_dom"/>
</dbReference>
<dbReference type="InterPro" id="IPR027417">
    <property type="entry name" value="P-loop_NTPase"/>
</dbReference>
<feature type="transmembrane region" description="Helical" evidence="8">
    <location>
        <begin position="6"/>
        <end position="23"/>
    </location>
</feature>
<dbReference type="GO" id="GO:0016887">
    <property type="term" value="F:ATP hydrolysis activity"/>
    <property type="evidence" value="ECO:0007669"/>
    <property type="project" value="InterPro"/>
</dbReference>
<evidence type="ECO:0000256" key="5">
    <source>
        <dbReference type="ARBA" id="ARBA00022989"/>
    </source>
</evidence>